<evidence type="ECO:0000256" key="1">
    <source>
        <dbReference type="ARBA" id="ARBA00004496"/>
    </source>
</evidence>
<keyword evidence="4 8" id="KW-0863">Zinc-finger</keyword>
<evidence type="ECO:0000259" key="10">
    <source>
        <dbReference type="PROSITE" id="PS51522"/>
    </source>
</evidence>
<gene>
    <name evidence="11" type="ORF">CINC_LOCUS9120</name>
</gene>
<dbReference type="OrthoDB" id="10010129at2759"/>
<keyword evidence="6 8" id="KW-0810">Translation regulation</keyword>
<evidence type="ECO:0000256" key="9">
    <source>
        <dbReference type="SAM" id="MobiDB-lite"/>
    </source>
</evidence>
<dbReference type="GO" id="GO:0006417">
    <property type="term" value="P:regulation of translation"/>
    <property type="evidence" value="ECO:0007669"/>
    <property type="project" value="UniProtKB-UniRule"/>
</dbReference>
<name>A0A9P0BXJ5_CHRIL</name>
<keyword evidence="5" id="KW-0862">Zinc</keyword>
<dbReference type="InterPro" id="IPR008705">
    <property type="entry name" value="Nanos/Xcar2"/>
</dbReference>
<dbReference type="InterPro" id="IPR024161">
    <property type="entry name" value="Znf_nanos-typ"/>
</dbReference>
<evidence type="ECO:0000256" key="4">
    <source>
        <dbReference type="ARBA" id="ARBA00022771"/>
    </source>
</evidence>
<dbReference type="InterPro" id="IPR038129">
    <property type="entry name" value="Nanos_sf"/>
</dbReference>
<feature type="region of interest" description="Disordered" evidence="9">
    <location>
        <begin position="61"/>
        <end position="107"/>
    </location>
</feature>
<sequence length="299" mass="33779">MSNGLNYYSDYGSGSSNSPTRDPWSSQQTSEVPSRKSASYHDLVTGKCTLEDIIKEFQMNGFDSPYNPDEDTKHHAGLGPSAPYVRQQSCPERARSPAPRPPRPRSLWFPDDAQTDYMQEFNHMQALTTPVDEMPLPSMNQPLLTEDHLRVLNSLPTNVVFYLLREMEKNQEEIVKRSRKSSVECRFCKNNGERESYYRSHALKEAGGRVACPVLRAFVCKRCGARGDNAHTIKYCPLSTADERIKSTAMMRSVRMASGRRRPSSLAPSVPADDNDYNSYALSSQLDPLWAALEQKLML</sequence>
<accession>A0A9P0BXJ5</accession>
<feature type="compositionally biased region" description="Low complexity" evidence="9">
    <location>
        <begin position="1"/>
        <end position="18"/>
    </location>
</feature>
<evidence type="ECO:0000256" key="6">
    <source>
        <dbReference type="ARBA" id="ARBA00022845"/>
    </source>
</evidence>
<dbReference type="PROSITE" id="PS51522">
    <property type="entry name" value="ZF_NANOS"/>
    <property type="match status" value="1"/>
</dbReference>
<reference evidence="11" key="1">
    <citation type="submission" date="2021-12" db="EMBL/GenBank/DDBJ databases">
        <authorList>
            <person name="King R."/>
        </authorList>
    </citation>
    <scope>NUCLEOTIDE SEQUENCE</scope>
</reference>
<dbReference type="AlphaFoldDB" id="A0A9P0BXJ5"/>
<dbReference type="GO" id="GO:0005737">
    <property type="term" value="C:cytoplasm"/>
    <property type="evidence" value="ECO:0007669"/>
    <property type="project" value="UniProtKB-SubCell"/>
</dbReference>
<protein>
    <recommendedName>
        <fullName evidence="10">Nanos-type domain-containing protein</fullName>
    </recommendedName>
</protein>
<evidence type="ECO:0000313" key="11">
    <source>
        <dbReference type="EMBL" id="CAH0600142.1"/>
    </source>
</evidence>
<keyword evidence="12" id="KW-1185">Reference proteome</keyword>
<dbReference type="GO" id="GO:0008270">
    <property type="term" value="F:zinc ion binding"/>
    <property type="evidence" value="ECO:0007669"/>
    <property type="project" value="UniProtKB-KW"/>
</dbReference>
<dbReference type="GO" id="GO:0003723">
    <property type="term" value="F:RNA binding"/>
    <property type="evidence" value="ECO:0007669"/>
    <property type="project" value="UniProtKB-UniRule"/>
</dbReference>
<proteinExistence type="inferred from homology"/>
<dbReference type="EMBL" id="LR824006">
    <property type="protein sequence ID" value="CAH0600142.1"/>
    <property type="molecule type" value="Genomic_DNA"/>
</dbReference>
<dbReference type="Gene3D" id="4.10.60.30">
    <property type="entry name" value="Nanos, RNA-binding domain"/>
    <property type="match status" value="1"/>
</dbReference>
<feature type="region of interest" description="Disordered" evidence="9">
    <location>
        <begin position="1"/>
        <end position="41"/>
    </location>
</feature>
<dbReference type="Pfam" id="PF05741">
    <property type="entry name" value="zf-nanos"/>
    <property type="match status" value="1"/>
</dbReference>
<feature type="domain" description="Nanos-type" evidence="10">
    <location>
        <begin position="184"/>
        <end position="238"/>
    </location>
</feature>
<dbReference type="PANTHER" id="PTHR12887">
    <property type="entry name" value="NANOS PROTEIN"/>
    <property type="match status" value="1"/>
</dbReference>
<evidence type="ECO:0000256" key="3">
    <source>
        <dbReference type="ARBA" id="ARBA00022723"/>
    </source>
</evidence>
<keyword evidence="3" id="KW-0479">Metal-binding</keyword>
<evidence type="ECO:0000256" key="5">
    <source>
        <dbReference type="ARBA" id="ARBA00022833"/>
    </source>
</evidence>
<evidence type="ECO:0000256" key="7">
    <source>
        <dbReference type="ARBA" id="ARBA00022884"/>
    </source>
</evidence>
<organism evidence="11 12">
    <name type="scientific">Chrysodeixis includens</name>
    <name type="common">Soybean looper</name>
    <name type="synonym">Pseudoplusia includens</name>
    <dbReference type="NCBI Taxonomy" id="689277"/>
    <lineage>
        <taxon>Eukaryota</taxon>
        <taxon>Metazoa</taxon>
        <taxon>Ecdysozoa</taxon>
        <taxon>Arthropoda</taxon>
        <taxon>Hexapoda</taxon>
        <taxon>Insecta</taxon>
        <taxon>Pterygota</taxon>
        <taxon>Neoptera</taxon>
        <taxon>Endopterygota</taxon>
        <taxon>Lepidoptera</taxon>
        <taxon>Glossata</taxon>
        <taxon>Ditrysia</taxon>
        <taxon>Noctuoidea</taxon>
        <taxon>Noctuidae</taxon>
        <taxon>Plusiinae</taxon>
        <taxon>Chrysodeixis</taxon>
    </lineage>
</organism>
<keyword evidence="7 8" id="KW-0694">RNA-binding</keyword>
<feature type="compositionally biased region" description="Polar residues" evidence="9">
    <location>
        <begin position="19"/>
        <end position="32"/>
    </location>
</feature>
<evidence type="ECO:0000256" key="2">
    <source>
        <dbReference type="ARBA" id="ARBA00022490"/>
    </source>
</evidence>
<comment type="subcellular location">
    <subcellularLocation>
        <location evidence="1">Cytoplasm</location>
    </subcellularLocation>
</comment>
<keyword evidence="2" id="KW-0963">Cytoplasm</keyword>
<dbReference type="Proteomes" id="UP001154114">
    <property type="component" value="Chromosome 3"/>
</dbReference>
<evidence type="ECO:0000256" key="8">
    <source>
        <dbReference type="PROSITE-ProRule" id="PRU00855"/>
    </source>
</evidence>
<comment type="similarity">
    <text evidence="8">Belongs to the nanos family.</text>
</comment>
<evidence type="ECO:0000313" key="12">
    <source>
        <dbReference type="Proteomes" id="UP001154114"/>
    </source>
</evidence>